<keyword evidence="2" id="KW-1185">Reference proteome</keyword>
<sequence>MGELRYEVLDEGPGTIVFRVRKGAWGIWVRLGAKALDIGEATVPLTPATGLVLSARAGARIGPDEVAELARGLRIALERSALAAPPRVIAVEELVFPGADYQPNGPAAAGYAWVAAAFGVELPPIAIRFDAAANAYEIGFPPA</sequence>
<dbReference type="RefSeq" id="WP_136531863.1">
    <property type="nucleotide sequence ID" value="NZ_STGX01000020.1"/>
</dbReference>
<proteinExistence type="predicted"/>
<evidence type="ECO:0000313" key="1">
    <source>
        <dbReference type="EMBL" id="THV24313.1"/>
    </source>
</evidence>
<dbReference type="EMBL" id="STGX01000020">
    <property type="protein sequence ID" value="THV24313.1"/>
    <property type="molecule type" value="Genomic_DNA"/>
</dbReference>
<reference evidence="1 2" key="1">
    <citation type="journal article" date="2018" name="Int. J. Syst. Evol. Microbiol.">
        <title>Glycomyces paridis sp. nov., isolated from the medicinal plant Paris polyphylla.</title>
        <authorList>
            <person name="Fang X.M."/>
            <person name="Bai J.L."/>
            <person name="Su J."/>
            <person name="Zhao L.L."/>
            <person name="Liu H.Y."/>
            <person name="Ma B.P."/>
            <person name="Zhang Y.Q."/>
            <person name="Yu L.Y."/>
        </authorList>
    </citation>
    <scope>NUCLEOTIDE SEQUENCE [LARGE SCALE GENOMIC DNA]</scope>
    <source>
        <strain evidence="1 2">CPCC 204357</strain>
    </source>
</reference>
<comment type="caution">
    <text evidence="1">The sequence shown here is derived from an EMBL/GenBank/DDBJ whole genome shotgun (WGS) entry which is preliminary data.</text>
</comment>
<gene>
    <name evidence="1" type="ORF">E9998_22075</name>
</gene>
<evidence type="ECO:0000313" key="2">
    <source>
        <dbReference type="Proteomes" id="UP000305792"/>
    </source>
</evidence>
<organism evidence="1 2">
    <name type="scientific">Glycomyces paridis</name>
    <dbReference type="NCBI Taxonomy" id="2126555"/>
    <lineage>
        <taxon>Bacteria</taxon>
        <taxon>Bacillati</taxon>
        <taxon>Actinomycetota</taxon>
        <taxon>Actinomycetes</taxon>
        <taxon>Glycomycetales</taxon>
        <taxon>Glycomycetaceae</taxon>
        <taxon>Glycomyces</taxon>
    </lineage>
</organism>
<name>A0A4S8P2K7_9ACTN</name>
<dbReference type="Proteomes" id="UP000305792">
    <property type="component" value="Unassembled WGS sequence"/>
</dbReference>
<protein>
    <submittedName>
        <fullName evidence="1">Uncharacterized protein</fullName>
    </submittedName>
</protein>
<accession>A0A4S8P2K7</accession>
<dbReference type="AlphaFoldDB" id="A0A4S8P2K7"/>